<keyword evidence="3" id="KW-1185">Reference proteome</keyword>
<reference evidence="2" key="2">
    <citation type="submission" date="2023-06" db="EMBL/GenBank/DDBJ databases">
        <authorList>
            <consortium name="Lawrence Berkeley National Laboratory"/>
            <person name="Mondo S.J."/>
            <person name="Hensen N."/>
            <person name="Bonometti L."/>
            <person name="Westerberg I."/>
            <person name="Brannstrom I.O."/>
            <person name="Guillou S."/>
            <person name="Cros-Aarteil S."/>
            <person name="Calhoun S."/>
            <person name="Haridas S."/>
            <person name="Kuo A."/>
            <person name="Pangilinan J."/>
            <person name="Riley R."/>
            <person name="Labutti K."/>
            <person name="Andreopoulos B."/>
            <person name="Lipzen A."/>
            <person name="Chen C."/>
            <person name="Yanf M."/>
            <person name="Daum C."/>
            <person name="Ng V."/>
            <person name="Clum A."/>
            <person name="Steindorff A."/>
            <person name="Ohm R."/>
            <person name="Martin F."/>
            <person name="Silar P."/>
            <person name="Natvig D."/>
            <person name="Lalanne C."/>
            <person name="Gautier V."/>
            <person name="Ament-Velasquez S.L."/>
            <person name="Kruys A."/>
            <person name="Hutchinson M.I."/>
            <person name="Powell A.J."/>
            <person name="Barry K."/>
            <person name="Miller A.N."/>
            <person name="Grigoriev I.V."/>
            <person name="Debuchy R."/>
            <person name="Gladieux P."/>
            <person name="Thoren M.H."/>
            <person name="Johannesson H."/>
        </authorList>
    </citation>
    <scope>NUCLEOTIDE SEQUENCE</scope>
    <source>
        <strain evidence="2">CBS 626.80</strain>
    </source>
</reference>
<evidence type="ECO:0000313" key="3">
    <source>
        <dbReference type="Proteomes" id="UP001303222"/>
    </source>
</evidence>
<comment type="caution">
    <text evidence="2">The sequence shown here is derived from an EMBL/GenBank/DDBJ whole genome shotgun (WGS) entry which is preliminary data.</text>
</comment>
<reference evidence="2" key="1">
    <citation type="journal article" date="2023" name="Mol. Phylogenet. Evol.">
        <title>Genome-scale phylogeny and comparative genomics of the fungal order Sordariales.</title>
        <authorList>
            <person name="Hensen N."/>
            <person name="Bonometti L."/>
            <person name="Westerberg I."/>
            <person name="Brannstrom I.O."/>
            <person name="Guillou S."/>
            <person name="Cros-Aarteil S."/>
            <person name="Calhoun S."/>
            <person name="Haridas S."/>
            <person name="Kuo A."/>
            <person name="Mondo S."/>
            <person name="Pangilinan J."/>
            <person name="Riley R."/>
            <person name="LaButti K."/>
            <person name="Andreopoulos B."/>
            <person name="Lipzen A."/>
            <person name="Chen C."/>
            <person name="Yan M."/>
            <person name="Daum C."/>
            <person name="Ng V."/>
            <person name="Clum A."/>
            <person name="Steindorff A."/>
            <person name="Ohm R.A."/>
            <person name="Martin F."/>
            <person name="Silar P."/>
            <person name="Natvig D.O."/>
            <person name="Lalanne C."/>
            <person name="Gautier V."/>
            <person name="Ament-Velasquez S.L."/>
            <person name="Kruys A."/>
            <person name="Hutchinson M.I."/>
            <person name="Powell A.J."/>
            <person name="Barry K."/>
            <person name="Miller A.N."/>
            <person name="Grigoriev I.V."/>
            <person name="Debuchy R."/>
            <person name="Gladieux P."/>
            <person name="Hiltunen Thoren M."/>
            <person name="Johannesson H."/>
        </authorList>
    </citation>
    <scope>NUCLEOTIDE SEQUENCE</scope>
    <source>
        <strain evidence="2">CBS 626.80</strain>
    </source>
</reference>
<gene>
    <name evidence="2" type="ORF">QBC32DRAFT_319451</name>
</gene>
<evidence type="ECO:0000313" key="2">
    <source>
        <dbReference type="EMBL" id="KAK3946915.1"/>
    </source>
</evidence>
<dbReference type="Proteomes" id="UP001303222">
    <property type="component" value="Unassembled WGS sequence"/>
</dbReference>
<dbReference type="EMBL" id="MU859472">
    <property type="protein sequence ID" value="KAK3946915.1"/>
    <property type="molecule type" value="Genomic_DNA"/>
</dbReference>
<dbReference type="AlphaFoldDB" id="A0AAN6NJD1"/>
<sequence length="75" mass="8641">MYIDATRTSGSSSGLTEAQRKTWKKQGKYTAYGSPDHWAQECPNKKKKVQIRYIRVEEPVGGPEEDDEIYDDEED</sequence>
<proteinExistence type="predicted"/>
<accession>A0AAN6NJD1</accession>
<organism evidence="2 3">
    <name type="scientific">Pseudoneurospora amorphoporcata</name>
    <dbReference type="NCBI Taxonomy" id="241081"/>
    <lineage>
        <taxon>Eukaryota</taxon>
        <taxon>Fungi</taxon>
        <taxon>Dikarya</taxon>
        <taxon>Ascomycota</taxon>
        <taxon>Pezizomycotina</taxon>
        <taxon>Sordariomycetes</taxon>
        <taxon>Sordariomycetidae</taxon>
        <taxon>Sordariales</taxon>
        <taxon>Sordariaceae</taxon>
        <taxon>Pseudoneurospora</taxon>
    </lineage>
</organism>
<feature type="compositionally biased region" description="Polar residues" evidence="1">
    <location>
        <begin position="1"/>
        <end position="16"/>
    </location>
</feature>
<feature type="region of interest" description="Disordered" evidence="1">
    <location>
        <begin position="1"/>
        <end position="20"/>
    </location>
</feature>
<evidence type="ECO:0000256" key="1">
    <source>
        <dbReference type="SAM" id="MobiDB-lite"/>
    </source>
</evidence>
<protein>
    <submittedName>
        <fullName evidence="2">Uncharacterized protein</fullName>
    </submittedName>
</protein>
<name>A0AAN6NJD1_9PEZI</name>